<evidence type="ECO:0000259" key="3">
    <source>
        <dbReference type="PROSITE" id="PS50995"/>
    </source>
</evidence>
<dbReference type="Proteomes" id="UP000547973">
    <property type="component" value="Unassembled WGS sequence"/>
</dbReference>
<dbReference type="InterPro" id="IPR050832">
    <property type="entry name" value="Bact_Acetyltransf"/>
</dbReference>
<dbReference type="OrthoDB" id="70840at2"/>
<evidence type="ECO:0000256" key="1">
    <source>
        <dbReference type="ARBA" id="ARBA00022679"/>
    </source>
</evidence>
<dbReference type="AlphaFoldDB" id="A0A7Y9ZDR3"/>
<dbReference type="PROSITE" id="PS50995">
    <property type="entry name" value="HTH_MARR_2"/>
    <property type="match status" value="1"/>
</dbReference>
<dbReference type="PROSITE" id="PS51186">
    <property type="entry name" value="GNAT"/>
    <property type="match status" value="1"/>
</dbReference>
<dbReference type="PANTHER" id="PTHR43877">
    <property type="entry name" value="AMINOALKYLPHOSPHONATE N-ACETYLTRANSFERASE-RELATED-RELATED"/>
    <property type="match status" value="1"/>
</dbReference>
<feature type="domain" description="HTH marR-type" evidence="3">
    <location>
        <begin position="2"/>
        <end position="139"/>
    </location>
</feature>
<dbReference type="EMBL" id="JACBZO010000001">
    <property type="protein sequence ID" value="NYI42708.1"/>
    <property type="molecule type" value="Genomic_DNA"/>
</dbReference>
<keyword evidence="2" id="KW-0012">Acyltransferase</keyword>
<keyword evidence="5" id="KW-0238">DNA-binding</keyword>
<feature type="domain" description="N-acetyltransferase" evidence="4">
    <location>
        <begin position="150"/>
        <end position="294"/>
    </location>
</feature>
<proteinExistence type="predicted"/>
<dbReference type="SUPFAM" id="SSF55729">
    <property type="entry name" value="Acyl-CoA N-acyltransferases (Nat)"/>
    <property type="match status" value="1"/>
</dbReference>
<dbReference type="PANTHER" id="PTHR43877:SF2">
    <property type="entry name" value="AMINOALKYLPHOSPHONATE N-ACETYLTRANSFERASE-RELATED"/>
    <property type="match status" value="1"/>
</dbReference>
<dbReference type="Gene3D" id="3.40.630.30">
    <property type="match status" value="1"/>
</dbReference>
<evidence type="ECO:0000313" key="5">
    <source>
        <dbReference type="EMBL" id="NYI42708.1"/>
    </source>
</evidence>
<evidence type="ECO:0000256" key="2">
    <source>
        <dbReference type="ARBA" id="ARBA00023315"/>
    </source>
</evidence>
<dbReference type="InterPro" id="IPR036390">
    <property type="entry name" value="WH_DNA-bd_sf"/>
</dbReference>
<dbReference type="Gene3D" id="1.10.10.10">
    <property type="entry name" value="Winged helix-like DNA-binding domain superfamily/Winged helix DNA-binding domain"/>
    <property type="match status" value="1"/>
</dbReference>
<gene>
    <name evidence="5" type="ORF">BKA03_002827</name>
</gene>
<reference evidence="5 6" key="1">
    <citation type="submission" date="2020-07" db="EMBL/GenBank/DDBJ databases">
        <title>Sequencing the genomes of 1000 actinobacteria strains.</title>
        <authorList>
            <person name="Klenk H.-P."/>
        </authorList>
    </citation>
    <scope>NUCLEOTIDE SEQUENCE [LARGE SCALE GENOMIC DNA]</scope>
    <source>
        <strain evidence="5 6">DSM 19970</strain>
    </source>
</reference>
<evidence type="ECO:0000259" key="4">
    <source>
        <dbReference type="PROSITE" id="PS51186"/>
    </source>
</evidence>
<dbReference type="Pfam" id="PF00583">
    <property type="entry name" value="Acetyltransf_1"/>
    <property type="match status" value="1"/>
</dbReference>
<evidence type="ECO:0000313" key="6">
    <source>
        <dbReference type="Proteomes" id="UP000547973"/>
    </source>
</evidence>
<accession>A0A7Y9ZDR3</accession>
<keyword evidence="6" id="KW-1185">Reference proteome</keyword>
<sequence length="299" mass="32099">MDARLIGTFRQFQRVVTSEVGALQDDFLGRGRPYGASRVLWEMGDGPVEVADLRERLGLDAGYASRLLSVLEGEGLVSIDPSPDDARAKVVSRTEAGRDEAATLDRLSDGAAVDLLAHLSEAELVELDRATRVVTRALARRHLTIEIVDPDSRDARWCVGEFFAEIDALFDTGYDPSKAVAVGAADLTPPHGAFLVAYLHGQPVGCGGVKLPEGEPAFLKRMWVAPSARGLGVAGLMLDRLEALAAEVGATAVTLDTNSKLTAAGRLYGTRGYVEVPDFNGEPHADRWYRKELSAASAR</sequence>
<dbReference type="InterPro" id="IPR000182">
    <property type="entry name" value="GNAT_dom"/>
</dbReference>
<dbReference type="SMART" id="SM00347">
    <property type="entry name" value="HTH_MARR"/>
    <property type="match status" value="1"/>
</dbReference>
<dbReference type="InterPro" id="IPR000835">
    <property type="entry name" value="HTH_MarR-typ"/>
</dbReference>
<dbReference type="CDD" id="cd04301">
    <property type="entry name" value="NAT_SF"/>
    <property type="match status" value="1"/>
</dbReference>
<dbReference type="InterPro" id="IPR036388">
    <property type="entry name" value="WH-like_DNA-bd_sf"/>
</dbReference>
<dbReference type="GO" id="GO:0003677">
    <property type="term" value="F:DNA binding"/>
    <property type="evidence" value="ECO:0007669"/>
    <property type="project" value="UniProtKB-KW"/>
</dbReference>
<dbReference type="RefSeq" id="WP_062075168.1">
    <property type="nucleotide sequence ID" value="NZ_BBRC01000006.1"/>
</dbReference>
<dbReference type="InterPro" id="IPR016181">
    <property type="entry name" value="Acyl_CoA_acyltransferase"/>
</dbReference>
<dbReference type="GO" id="GO:0016747">
    <property type="term" value="F:acyltransferase activity, transferring groups other than amino-acyl groups"/>
    <property type="evidence" value="ECO:0007669"/>
    <property type="project" value="InterPro"/>
</dbReference>
<name>A0A7Y9ZDR3_9MICO</name>
<organism evidence="5 6">
    <name type="scientific">Demequina lutea</name>
    <dbReference type="NCBI Taxonomy" id="431489"/>
    <lineage>
        <taxon>Bacteria</taxon>
        <taxon>Bacillati</taxon>
        <taxon>Actinomycetota</taxon>
        <taxon>Actinomycetes</taxon>
        <taxon>Micrococcales</taxon>
        <taxon>Demequinaceae</taxon>
        <taxon>Demequina</taxon>
    </lineage>
</organism>
<comment type="caution">
    <text evidence="5">The sequence shown here is derived from an EMBL/GenBank/DDBJ whole genome shotgun (WGS) entry which is preliminary data.</text>
</comment>
<dbReference type="Pfam" id="PF12802">
    <property type="entry name" value="MarR_2"/>
    <property type="match status" value="1"/>
</dbReference>
<keyword evidence="1" id="KW-0808">Transferase</keyword>
<dbReference type="SUPFAM" id="SSF46785">
    <property type="entry name" value="Winged helix' DNA-binding domain"/>
    <property type="match status" value="1"/>
</dbReference>
<dbReference type="GO" id="GO:0003700">
    <property type="term" value="F:DNA-binding transcription factor activity"/>
    <property type="evidence" value="ECO:0007669"/>
    <property type="project" value="InterPro"/>
</dbReference>
<protein>
    <submittedName>
        <fullName evidence="5">DNA-binding MarR family transcriptional regulator</fullName>
    </submittedName>
</protein>